<feature type="domain" description="XRRM" evidence="4">
    <location>
        <begin position="38"/>
        <end position="136"/>
    </location>
</feature>
<dbReference type="EMBL" id="GBEZ01012676">
    <property type="protein sequence ID" value="JAC73234.1"/>
    <property type="molecule type" value="Transcribed_RNA"/>
</dbReference>
<dbReference type="InterPro" id="IPR012677">
    <property type="entry name" value="Nucleotide-bd_a/b_plait_sf"/>
</dbReference>
<dbReference type="AlphaFoldDB" id="A0A061RR29"/>
<evidence type="ECO:0000313" key="5">
    <source>
        <dbReference type="EMBL" id="JAC73234.1"/>
    </source>
</evidence>
<dbReference type="Gene3D" id="3.30.70.330">
    <property type="match status" value="1"/>
</dbReference>
<feature type="non-terminal residue" evidence="5">
    <location>
        <position position="136"/>
    </location>
</feature>
<dbReference type="PROSITE" id="PS51939">
    <property type="entry name" value="XRRM"/>
    <property type="match status" value="1"/>
</dbReference>
<feature type="compositionally biased region" description="Basic and acidic residues" evidence="3">
    <location>
        <begin position="7"/>
        <end position="17"/>
    </location>
</feature>
<evidence type="ECO:0000256" key="1">
    <source>
        <dbReference type="ARBA" id="ARBA00022884"/>
    </source>
</evidence>
<organism evidence="5">
    <name type="scientific">Tetraselmis sp. GSL018</name>
    <dbReference type="NCBI Taxonomy" id="582737"/>
    <lineage>
        <taxon>Eukaryota</taxon>
        <taxon>Viridiplantae</taxon>
        <taxon>Chlorophyta</taxon>
        <taxon>core chlorophytes</taxon>
        <taxon>Chlorodendrophyceae</taxon>
        <taxon>Chlorodendrales</taxon>
        <taxon>Chlorodendraceae</taxon>
        <taxon>Tetraselmis</taxon>
    </lineage>
</organism>
<sequence>NSPFAGKDGKSEGKDDGGAENDEGEGAPEEGEAPDEVEFEPGLVLQFKFKEEEEVSEDITREAVRDALGEGIVFVKYNRGDREGHVRFRTADYATQALAAAGESKELSIGGKATVLSKLEGDAEVEFWRQAQAAKR</sequence>
<reference evidence="5" key="1">
    <citation type="submission" date="2014-05" db="EMBL/GenBank/DDBJ databases">
        <title>The transcriptome of the halophilic microalga Tetraselmis sp. GSL018 isolated from the Great Salt Lake, Utah.</title>
        <authorList>
            <person name="Jinkerson R.E."/>
            <person name="D'Adamo S."/>
            <person name="Posewitz M.C."/>
        </authorList>
    </citation>
    <scope>NUCLEOTIDE SEQUENCE</scope>
    <source>
        <strain evidence="5">GSL018</strain>
    </source>
</reference>
<dbReference type="InterPro" id="IPR014886">
    <property type="entry name" value="La_xRRM"/>
</dbReference>
<accession>A0A061RR29</accession>
<feature type="non-terminal residue" evidence="5">
    <location>
        <position position="1"/>
    </location>
</feature>
<feature type="compositionally biased region" description="Acidic residues" evidence="3">
    <location>
        <begin position="18"/>
        <end position="39"/>
    </location>
</feature>
<evidence type="ECO:0000256" key="3">
    <source>
        <dbReference type="SAM" id="MobiDB-lite"/>
    </source>
</evidence>
<dbReference type="GO" id="GO:0003723">
    <property type="term" value="F:RNA binding"/>
    <property type="evidence" value="ECO:0007669"/>
    <property type="project" value="UniProtKB-KW"/>
</dbReference>
<name>A0A061RR29_9CHLO</name>
<dbReference type="Pfam" id="PF08777">
    <property type="entry name" value="RRM_3"/>
    <property type="match status" value="1"/>
</dbReference>
<protein>
    <recommendedName>
        <fullName evidence="4">XRRM domain-containing protein</fullName>
    </recommendedName>
</protein>
<evidence type="ECO:0000256" key="2">
    <source>
        <dbReference type="PROSITE-ProRule" id="PRU01288"/>
    </source>
</evidence>
<gene>
    <name evidence="5" type="ORF">TSPGSL018_29393</name>
</gene>
<evidence type="ECO:0000259" key="4">
    <source>
        <dbReference type="PROSITE" id="PS51939"/>
    </source>
</evidence>
<dbReference type="GO" id="GO:1990904">
    <property type="term" value="C:ribonucleoprotein complex"/>
    <property type="evidence" value="ECO:0007669"/>
    <property type="project" value="UniProtKB-UniRule"/>
</dbReference>
<proteinExistence type="predicted"/>
<feature type="region of interest" description="Disordered" evidence="3">
    <location>
        <begin position="1"/>
        <end position="40"/>
    </location>
</feature>
<keyword evidence="1 2" id="KW-0694">RNA-binding</keyword>